<keyword evidence="3" id="KW-1185">Reference proteome</keyword>
<gene>
    <name evidence="2" type="ORF">OFUS_LOCUS15803</name>
</gene>
<evidence type="ECO:0000313" key="3">
    <source>
        <dbReference type="Proteomes" id="UP000749559"/>
    </source>
</evidence>
<keyword evidence="1" id="KW-0732">Signal</keyword>
<reference evidence="2" key="1">
    <citation type="submission" date="2022-03" db="EMBL/GenBank/DDBJ databases">
        <authorList>
            <person name="Martin C."/>
        </authorList>
    </citation>
    <scope>NUCLEOTIDE SEQUENCE</scope>
</reference>
<organism evidence="2 3">
    <name type="scientific">Owenia fusiformis</name>
    <name type="common">Polychaete worm</name>
    <dbReference type="NCBI Taxonomy" id="6347"/>
    <lineage>
        <taxon>Eukaryota</taxon>
        <taxon>Metazoa</taxon>
        <taxon>Spiralia</taxon>
        <taxon>Lophotrochozoa</taxon>
        <taxon>Annelida</taxon>
        <taxon>Polychaeta</taxon>
        <taxon>Sedentaria</taxon>
        <taxon>Canalipalpata</taxon>
        <taxon>Sabellida</taxon>
        <taxon>Oweniida</taxon>
        <taxon>Oweniidae</taxon>
        <taxon>Owenia</taxon>
    </lineage>
</organism>
<feature type="chain" id="PRO_5035942991" evidence="1">
    <location>
        <begin position="19"/>
        <end position="114"/>
    </location>
</feature>
<feature type="signal peptide" evidence="1">
    <location>
        <begin position="1"/>
        <end position="18"/>
    </location>
</feature>
<dbReference type="Proteomes" id="UP000749559">
    <property type="component" value="Unassembled WGS sequence"/>
</dbReference>
<protein>
    <submittedName>
        <fullName evidence="2">Uncharacterized protein</fullName>
    </submittedName>
</protein>
<name>A0A8S4P8S4_OWEFU</name>
<dbReference type="AlphaFoldDB" id="A0A8S4P8S4"/>
<proteinExistence type="predicted"/>
<sequence>MHFSVLCSLLAVAGLVYSQDKNCNILDAKGCLKGISVGNLSSLCLFLKNGENITNCVREKTGCVPNTVPEFTTIQTAAKTAGLLNKCSSGVSLEPLVMVILLSTMGALYNIMKH</sequence>
<dbReference type="EMBL" id="CAIIXF020000008">
    <property type="protein sequence ID" value="CAH1790625.1"/>
    <property type="molecule type" value="Genomic_DNA"/>
</dbReference>
<comment type="caution">
    <text evidence="2">The sequence shown here is derived from an EMBL/GenBank/DDBJ whole genome shotgun (WGS) entry which is preliminary data.</text>
</comment>
<evidence type="ECO:0000313" key="2">
    <source>
        <dbReference type="EMBL" id="CAH1790625.1"/>
    </source>
</evidence>
<accession>A0A8S4P8S4</accession>
<evidence type="ECO:0000256" key="1">
    <source>
        <dbReference type="SAM" id="SignalP"/>
    </source>
</evidence>